<dbReference type="Pfam" id="PF00027">
    <property type="entry name" value="cNMP_binding"/>
    <property type="match status" value="1"/>
</dbReference>
<protein>
    <submittedName>
        <fullName evidence="2">Crp/Fnr family transcriptional regulator</fullName>
    </submittedName>
</protein>
<dbReference type="InterPro" id="IPR014710">
    <property type="entry name" value="RmlC-like_jellyroll"/>
</dbReference>
<comment type="caution">
    <text evidence="2">The sequence shown here is derived from an EMBL/GenBank/DDBJ whole genome shotgun (WGS) entry which is preliminary data.</text>
</comment>
<dbReference type="CDD" id="cd00038">
    <property type="entry name" value="CAP_ED"/>
    <property type="match status" value="1"/>
</dbReference>
<evidence type="ECO:0000313" key="3">
    <source>
        <dbReference type="Proteomes" id="UP000675047"/>
    </source>
</evidence>
<dbReference type="Proteomes" id="UP000675047">
    <property type="component" value="Unassembled WGS sequence"/>
</dbReference>
<dbReference type="PROSITE" id="PS50042">
    <property type="entry name" value="CNMP_BINDING_3"/>
    <property type="match status" value="1"/>
</dbReference>
<dbReference type="EMBL" id="JAGFBV010000004">
    <property type="protein sequence ID" value="MBP4137080.1"/>
    <property type="molecule type" value="Genomic_DNA"/>
</dbReference>
<reference evidence="2 3" key="1">
    <citation type="submission" date="2021-03" db="EMBL/GenBank/DDBJ databases">
        <title>Flavobacterium Flabelliformis Sp. Nov. And Flavobacterium Geliluteum Sp. Nov., Two Novel Multidrug Resistant Psychrophilic Species Isolated From Antarctica.</title>
        <authorList>
            <person name="Kralova S."/>
            <person name="Busse H.J."/>
            <person name="Bezdicek M."/>
            <person name="Nykrynova M."/>
            <person name="Kroupova E."/>
            <person name="Krsek D."/>
            <person name="Sedlacek I."/>
        </authorList>
    </citation>
    <scope>NUCLEOTIDE SEQUENCE [LARGE SCALE GENOMIC DNA]</scope>
    <source>
        <strain evidence="2 3">P7388</strain>
    </source>
</reference>
<gene>
    <name evidence="2" type="ORF">J3495_03180</name>
</gene>
<evidence type="ECO:0000259" key="1">
    <source>
        <dbReference type="PROSITE" id="PS50042"/>
    </source>
</evidence>
<organism evidence="2 3">
    <name type="scientific">Flavobacterium geliluteum</name>
    <dbReference type="NCBI Taxonomy" id="2816120"/>
    <lineage>
        <taxon>Bacteria</taxon>
        <taxon>Pseudomonadati</taxon>
        <taxon>Bacteroidota</taxon>
        <taxon>Flavobacteriia</taxon>
        <taxon>Flavobacteriales</taxon>
        <taxon>Flavobacteriaceae</taxon>
        <taxon>Flavobacterium</taxon>
    </lineage>
</organism>
<dbReference type="SUPFAM" id="SSF51206">
    <property type="entry name" value="cAMP-binding domain-like"/>
    <property type="match status" value="1"/>
</dbReference>
<name>A0A941AW35_9FLAO</name>
<proteinExistence type="predicted"/>
<dbReference type="RefSeq" id="WP_210665126.1">
    <property type="nucleotide sequence ID" value="NZ_JAGFBV010000004.1"/>
</dbReference>
<dbReference type="Gene3D" id="2.60.120.10">
    <property type="entry name" value="Jelly Rolls"/>
    <property type="match status" value="1"/>
</dbReference>
<dbReference type="AlphaFoldDB" id="A0A941AW35"/>
<feature type="domain" description="Cyclic nucleotide-binding" evidence="1">
    <location>
        <begin position="14"/>
        <end position="112"/>
    </location>
</feature>
<evidence type="ECO:0000313" key="2">
    <source>
        <dbReference type="EMBL" id="MBP4137080.1"/>
    </source>
</evidence>
<dbReference type="InterPro" id="IPR018490">
    <property type="entry name" value="cNMP-bd_dom_sf"/>
</dbReference>
<accession>A0A941AW35</accession>
<dbReference type="InterPro" id="IPR000595">
    <property type="entry name" value="cNMP-bd_dom"/>
</dbReference>
<keyword evidence="3" id="KW-1185">Reference proteome</keyword>
<sequence length="187" mass="22242">MKQLSDFIKSKVVISADELENILSNFQEMMLEKGQFILKTGQIANHYYFIKKGALRFYYGDYEEQLTAWVIVKDEFFTEISSLNPQLPTRFNIEAIEKTELFCIHRDDMEILYKQIPTWQEFGRITWENMAIRMINQIISFQTLSAEERYLEFMRDTELMKRVPVKQIASYLGITPNALSRIRKNIK</sequence>